<reference evidence="2 3" key="1">
    <citation type="submission" date="2019-04" db="EMBL/GenBank/DDBJ databases">
        <title>Whole genome sequencing of Brevibacillus sp. TGS2-1.</title>
        <authorList>
            <person name="Choi A."/>
        </authorList>
    </citation>
    <scope>NUCLEOTIDE SEQUENCE [LARGE SCALE GENOMIC DNA]</scope>
    <source>
        <strain evidence="2 3">TGS2-1</strain>
    </source>
</reference>
<sequence length="190" mass="21436">MSQYTAIAEVGETLLALLRKEMTPEPISQPELIGLSSPAQPGDLALALFLYEIRESQERQHMMISEGTDQLRYPPMTVNLSYILTAHSPAEQHTRMQDEHRILGRAMQVLYDNAILRGDQLQGSLANMDTELRVVVEQPPVDKLIQLFPHVPYKLSIGYSVGPVHIDSTRVRSTKRVLERDIRIRGEGHG</sequence>
<dbReference type="EMBL" id="SZNK01000001">
    <property type="protein sequence ID" value="TKI54340.1"/>
    <property type="molecule type" value="Genomic_DNA"/>
</dbReference>
<comment type="caution">
    <text evidence="2">The sequence shown here is derived from an EMBL/GenBank/DDBJ whole genome shotgun (WGS) entry which is preliminary data.</text>
</comment>
<dbReference type="Pfam" id="PF14065">
    <property type="entry name" value="Pvc16_N"/>
    <property type="match status" value="1"/>
</dbReference>
<protein>
    <submittedName>
        <fullName evidence="2">DUF4255 domain-containing protein</fullName>
    </submittedName>
</protein>
<dbReference type="OrthoDB" id="2651753at2"/>
<evidence type="ECO:0000313" key="2">
    <source>
        <dbReference type="EMBL" id="TKI54340.1"/>
    </source>
</evidence>
<accession>A0A4U2Y1R2</accession>
<dbReference type="InterPro" id="IPR025351">
    <property type="entry name" value="Pvc16_N"/>
</dbReference>
<dbReference type="Proteomes" id="UP000307841">
    <property type="component" value="Unassembled WGS sequence"/>
</dbReference>
<keyword evidence="3" id="KW-1185">Reference proteome</keyword>
<dbReference type="AlphaFoldDB" id="A0A4U2Y1R2"/>
<proteinExistence type="predicted"/>
<gene>
    <name evidence="2" type="ORF">E8L90_02115</name>
</gene>
<feature type="domain" description="Pvc16 N-terminal" evidence="1">
    <location>
        <begin position="9"/>
        <end position="178"/>
    </location>
</feature>
<evidence type="ECO:0000259" key="1">
    <source>
        <dbReference type="Pfam" id="PF14065"/>
    </source>
</evidence>
<name>A0A4U2Y1R2_9BACL</name>
<organism evidence="2 3">
    <name type="scientific">Brevibacillus antibioticus</name>
    <dbReference type="NCBI Taxonomy" id="2570228"/>
    <lineage>
        <taxon>Bacteria</taxon>
        <taxon>Bacillati</taxon>
        <taxon>Bacillota</taxon>
        <taxon>Bacilli</taxon>
        <taxon>Bacillales</taxon>
        <taxon>Paenibacillaceae</taxon>
        <taxon>Brevibacillus</taxon>
    </lineage>
</organism>
<evidence type="ECO:0000313" key="3">
    <source>
        <dbReference type="Proteomes" id="UP000307841"/>
    </source>
</evidence>